<dbReference type="InterPro" id="IPR036706">
    <property type="entry name" value="VOMI_sf"/>
</dbReference>
<dbReference type="Pfam" id="PF03762">
    <property type="entry name" value="VOMI"/>
    <property type="match status" value="1"/>
</dbReference>
<dbReference type="EMBL" id="CAJPWZ010001447">
    <property type="protein sequence ID" value="CAG2215576.1"/>
    <property type="molecule type" value="Genomic_DNA"/>
</dbReference>
<organism evidence="1 2">
    <name type="scientific">Mytilus edulis</name>
    <name type="common">Blue mussel</name>
    <dbReference type="NCBI Taxonomy" id="6550"/>
    <lineage>
        <taxon>Eukaryota</taxon>
        <taxon>Metazoa</taxon>
        <taxon>Spiralia</taxon>
        <taxon>Lophotrochozoa</taxon>
        <taxon>Mollusca</taxon>
        <taxon>Bivalvia</taxon>
        <taxon>Autobranchia</taxon>
        <taxon>Pteriomorphia</taxon>
        <taxon>Mytilida</taxon>
        <taxon>Mytiloidea</taxon>
        <taxon>Mytilidae</taxon>
        <taxon>Mytilinae</taxon>
        <taxon>Mytilus</taxon>
    </lineage>
</organism>
<keyword evidence="2" id="KW-1185">Reference proteome</keyword>
<dbReference type="PANTHER" id="PTHR18841:SF0">
    <property type="entry name" value="VITELLINE MEMBRANE OUTER LAYER 1 HOMOLOG A-RELATED"/>
    <property type="match status" value="1"/>
</dbReference>
<reference evidence="1" key="1">
    <citation type="submission" date="2021-03" db="EMBL/GenBank/DDBJ databases">
        <authorList>
            <person name="Bekaert M."/>
        </authorList>
    </citation>
    <scope>NUCLEOTIDE SEQUENCE</scope>
</reference>
<evidence type="ECO:0000313" key="2">
    <source>
        <dbReference type="Proteomes" id="UP000683360"/>
    </source>
</evidence>
<name>A0A8S3SEX8_MYTED</name>
<accession>A0A8S3SEX8</accession>
<sequence>MEVYVIGLIYGFFFQNADIAVGIFHSRKEDFIVEKNKKILSVDLTTIGRMSKTQCTAFCAQLGDRCCEITYITSTQECKLDQSGCCHTGFDSVFGSNLIHPSSTHGVTQTLSVTNGGAFGVWKSAEFCTIGHYAIGFRMKIEGYHEDRSELNAIEIICGNRGGERCGDTASSGQQVWGYWTGEALCPPKTFLTAYSLQVHPYSASYDSTGANYLRFRCRYFKDEFDVVDLSYPPGIGRYGTYGEWSDSCSVNSAICGLQTKIEANQGQLDNTALNDVKFFCCE</sequence>
<dbReference type="AlphaFoldDB" id="A0A8S3SEX8"/>
<proteinExistence type="predicted"/>
<dbReference type="SUPFAM" id="SSF51092">
    <property type="entry name" value="Vitelline membrane outer protein-I (VMO-I)"/>
    <property type="match status" value="1"/>
</dbReference>
<dbReference type="Proteomes" id="UP000683360">
    <property type="component" value="Unassembled WGS sequence"/>
</dbReference>
<protein>
    <submittedName>
        <fullName evidence="1">Uncharacterized protein</fullName>
    </submittedName>
</protein>
<gene>
    <name evidence="1" type="ORF">MEDL_29349</name>
</gene>
<dbReference type="InterPro" id="IPR005515">
    <property type="entry name" value="VOMI"/>
</dbReference>
<dbReference type="PANTHER" id="PTHR18841">
    <property type="entry name" value="VITELLINE MEMBRANE OUTER LAYER PROTEIN I-RELATED"/>
    <property type="match status" value="1"/>
</dbReference>
<dbReference type="Gene3D" id="2.100.10.20">
    <property type="entry name" value="Vitelline membrane outer layer protein I (VOMI)"/>
    <property type="match status" value="1"/>
</dbReference>
<evidence type="ECO:0000313" key="1">
    <source>
        <dbReference type="EMBL" id="CAG2215576.1"/>
    </source>
</evidence>
<comment type="caution">
    <text evidence="1">The sequence shown here is derived from an EMBL/GenBank/DDBJ whole genome shotgun (WGS) entry which is preliminary data.</text>
</comment>
<dbReference type="GO" id="GO:0005615">
    <property type="term" value="C:extracellular space"/>
    <property type="evidence" value="ECO:0007669"/>
    <property type="project" value="TreeGrafter"/>
</dbReference>
<dbReference type="OrthoDB" id="6055370at2759"/>